<keyword evidence="6 7" id="KW-0472">Membrane</keyword>
<dbReference type="EMBL" id="JBHSEP010000002">
    <property type="protein sequence ID" value="MFC4597580.1"/>
    <property type="molecule type" value="Genomic_DNA"/>
</dbReference>
<evidence type="ECO:0000256" key="6">
    <source>
        <dbReference type="ARBA" id="ARBA00023136"/>
    </source>
</evidence>
<keyword evidence="10" id="KW-1185">Reference proteome</keyword>
<dbReference type="PANTHER" id="PTHR43744">
    <property type="entry name" value="ABC TRANSPORTER PERMEASE PROTEIN MG189-RELATED-RELATED"/>
    <property type="match status" value="1"/>
</dbReference>
<accession>A0ABV9F950</accession>
<reference evidence="10" key="1">
    <citation type="journal article" date="2019" name="Int. J. Syst. Evol. Microbiol.">
        <title>The Global Catalogue of Microorganisms (GCM) 10K type strain sequencing project: providing services to taxonomists for standard genome sequencing and annotation.</title>
        <authorList>
            <consortium name="The Broad Institute Genomics Platform"/>
            <consortium name="The Broad Institute Genome Sequencing Center for Infectious Disease"/>
            <person name="Wu L."/>
            <person name="Ma J."/>
        </authorList>
    </citation>
    <scope>NUCLEOTIDE SEQUENCE [LARGE SCALE GENOMIC DNA]</scope>
    <source>
        <strain evidence="10">CCUG 49571</strain>
    </source>
</reference>
<dbReference type="Pfam" id="PF00528">
    <property type="entry name" value="BPD_transp_1"/>
    <property type="match status" value="1"/>
</dbReference>
<dbReference type="PROSITE" id="PS50928">
    <property type="entry name" value="ABC_TM1"/>
    <property type="match status" value="1"/>
</dbReference>
<feature type="transmembrane region" description="Helical" evidence="7">
    <location>
        <begin position="145"/>
        <end position="166"/>
    </location>
</feature>
<dbReference type="Gene3D" id="1.10.3720.10">
    <property type="entry name" value="MetI-like"/>
    <property type="match status" value="1"/>
</dbReference>
<feature type="transmembrane region" description="Helical" evidence="7">
    <location>
        <begin position="245"/>
        <end position="266"/>
    </location>
</feature>
<comment type="subcellular location">
    <subcellularLocation>
        <location evidence="1 7">Cell membrane</location>
        <topology evidence="1 7">Multi-pass membrane protein</topology>
    </subcellularLocation>
</comment>
<feature type="transmembrane region" description="Helical" evidence="7">
    <location>
        <begin position="81"/>
        <end position="105"/>
    </location>
</feature>
<comment type="similarity">
    <text evidence="7">Belongs to the binding-protein-dependent transport system permease family.</text>
</comment>
<proteinExistence type="inferred from homology"/>
<dbReference type="CDD" id="cd06261">
    <property type="entry name" value="TM_PBP2"/>
    <property type="match status" value="1"/>
</dbReference>
<dbReference type="SUPFAM" id="SSF161098">
    <property type="entry name" value="MetI-like"/>
    <property type="match status" value="1"/>
</dbReference>
<evidence type="ECO:0000259" key="8">
    <source>
        <dbReference type="PROSITE" id="PS50928"/>
    </source>
</evidence>
<feature type="domain" description="ABC transmembrane type-1" evidence="8">
    <location>
        <begin position="77"/>
        <end position="266"/>
    </location>
</feature>
<feature type="transmembrane region" description="Helical" evidence="7">
    <location>
        <begin position="12"/>
        <end position="33"/>
    </location>
</feature>
<evidence type="ECO:0000256" key="4">
    <source>
        <dbReference type="ARBA" id="ARBA00022692"/>
    </source>
</evidence>
<protein>
    <submittedName>
        <fullName evidence="9">Carbohydrate ABC transporter permease</fullName>
    </submittedName>
</protein>
<dbReference type="RefSeq" id="WP_378092923.1">
    <property type="nucleotide sequence ID" value="NZ_JBHSEP010000002.1"/>
</dbReference>
<evidence type="ECO:0000313" key="10">
    <source>
        <dbReference type="Proteomes" id="UP001596028"/>
    </source>
</evidence>
<keyword evidence="2 7" id="KW-0813">Transport</keyword>
<evidence type="ECO:0000256" key="7">
    <source>
        <dbReference type="RuleBase" id="RU363032"/>
    </source>
</evidence>
<dbReference type="PANTHER" id="PTHR43744:SF2">
    <property type="entry name" value="ARABINOOLIGOSACCHARIDES TRANSPORT SYSTEM PERMEASE PROTEIN ARAQ"/>
    <property type="match status" value="1"/>
</dbReference>
<organism evidence="9 10">
    <name type="scientific">Cohnella hongkongensis</name>
    <dbReference type="NCBI Taxonomy" id="178337"/>
    <lineage>
        <taxon>Bacteria</taxon>
        <taxon>Bacillati</taxon>
        <taxon>Bacillota</taxon>
        <taxon>Bacilli</taxon>
        <taxon>Bacillales</taxon>
        <taxon>Paenibacillaceae</taxon>
        <taxon>Cohnella</taxon>
    </lineage>
</organism>
<sequence length="281" mass="31654">MTGTRRPTPSGLLMLLLFIVVTIAVLTPFYAILVASFKPAKLAISSGLSYTIDWELFTWENYRSLFTESADTYFTWFKNSLVITFLASVVSLFFSAFVGYGLAMYDFKFKNAIFVAILLVMMVPTEIIMLPLYKLMIQFKMINTLWGVILPFAVAPLPTFFFRQYASGLPKDFMDAGRIDGCTEYGMFFRIFCPLMLPAFGAMTILIALGNWNNFLWPMLVLRTNDMLTIPIGLSTLITPYGNNYQVLIAGSVIAILPILLLFLFFQRYFISGLTVGGVKG</sequence>
<keyword evidence="3" id="KW-1003">Cell membrane</keyword>
<evidence type="ECO:0000256" key="2">
    <source>
        <dbReference type="ARBA" id="ARBA00022448"/>
    </source>
</evidence>
<dbReference type="Proteomes" id="UP001596028">
    <property type="component" value="Unassembled WGS sequence"/>
</dbReference>
<name>A0ABV9F950_9BACL</name>
<evidence type="ECO:0000256" key="1">
    <source>
        <dbReference type="ARBA" id="ARBA00004651"/>
    </source>
</evidence>
<gene>
    <name evidence="9" type="ORF">ACFO3S_04970</name>
</gene>
<evidence type="ECO:0000313" key="9">
    <source>
        <dbReference type="EMBL" id="MFC4597580.1"/>
    </source>
</evidence>
<feature type="transmembrane region" description="Helical" evidence="7">
    <location>
        <begin position="112"/>
        <end position="133"/>
    </location>
</feature>
<keyword evidence="5 7" id="KW-1133">Transmembrane helix</keyword>
<dbReference type="InterPro" id="IPR035906">
    <property type="entry name" value="MetI-like_sf"/>
</dbReference>
<evidence type="ECO:0000256" key="5">
    <source>
        <dbReference type="ARBA" id="ARBA00022989"/>
    </source>
</evidence>
<evidence type="ECO:0000256" key="3">
    <source>
        <dbReference type="ARBA" id="ARBA00022475"/>
    </source>
</evidence>
<keyword evidence="4 7" id="KW-0812">Transmembrane</keyword>
<feature type="transmembrane region" description="Helical" evidence="7">
    <location>
        <begin position="187"/>
        <end position="209"/>
    </location>
</feature>
<dbReference type="InterPro" id="IPR000515">
    <property type="entry name" value="MetI-like"/>
</dbReference>
<comment type="caution">
    <text evidence="9">The sequence shown here is derived from an EMBL/GenBank/DDBJ whole genome shotgun (WGS) entry which is preliminary data.</text>
</comment>